<dbReference type="InterPro" id="IPR017517">
    <property type="entry name" value="Maleyloyr_isom"/>
</dbReference>
<keyword evidence="4" id="KW-1185">Reference proteome</keyword>
<dbReference type="InterPro" id="IPR017520">
    <property type="entry name" value="CHP03086"/>
</dbReference>
<dbReference type="EMBL" id="BNAT01000007">
    <property type="protein sequence ID" value="GHH86650.1"/>
    <property type="molecule type" value="Genomic_DNA"/>
</dbReference>
<dbReference type="InterPro" id="IPR034660">
    <property type="entry name" value="DinB/YfiT-like"/>
</dbReference>
<evidence type="ECO:0000256" key="1">
    <source>
        <dbReference type="SAM" id="MobiDB-lite"/>
    </source>
</evidence>
<proteinExistence type="predicted"/>
<dbReference type="NCBIfam" id="TIGR03086">
    <property type="entry name" value="TIGR03086 family metal-binding protein"/>
    <property type="match status" value="1"/>
</dbReference>
<accession>A0A919L6F8</accession>
<dbReference type="GO" id="GO:0046872">
    <property type="term" value="F:metal ion binding"/>
    <property type="evidence" value="ECO:0007669"/>
    <property type="project" value="InterPro"/>
</dbReference>
<protein>
    <submittedName>
        <fullName evidence="3">TIGR03086 family protein</fullName>
    </submittedName>
</protein>
<feature type="region of interest" description="Disordered" evidence="1">
    <location>
        <begin position="1"/>
        <end position="21"/>
    </location>
</feature>
<dbReference type="RefSeq" id="WP_189782461.1">
    <property type="nucleotide sequence ID" value="NZ_BNAT01000007.1"/>
</dbReference>
<dbReference type="AlphaFoldDB" id="A0A919L6F8"/>
<organism evidence="3 4">
    <name type="scientific">Streptomyces capitiformicae</name>
    <dbReference type="NCBI Taxonomy" id="2014920"/>
    <lineage>
        <taxon>Bacteria</taxon>
        <taxon>Bacillati</taxon>
        <taxon>Actinomycetota</taxon>
        <taxon>Actinomycetes</taxon>
        <taxon>Kitasatosporales</taxon>
        <taxon>Streptomycetaceae</taxon>
        <taxon>Streptomyces</taxon>
    </lineage>
</organism>
<dbReference type="SUPFAM" id="SSF109854">
    <property type="entry name" value="DinB/YfiT-like putative metalloenzymes"/>
    <property type="match status" value="1"/>
</dbReference>
<dbReference type="InterPro" id="IPR024344">
    <property type="entry name" value="MDMPI_metal-binding"/>
</dbReference>
<evidence type="ECO:0000259" key="2">
    <source>
        <dbReference type="Pfam" id="PF11716"/>
    </source>
</evidence>
<dbReference type="Proteomes" id="UP000603227">
    <property type="component" value="Unassembled WGS sequence"/>
</dbReference>
<sequence length="208" mass="22152">MTAADAPDTQGTQDSTVDPRPFYTRATAQAAALIGTVRPEQLTGRTPCAEYDVRTLLSHIVGGTLRIAVVGEGGDGLAVRMFVDGVGDTAWPTAYEAVRSRVLRAWAGDERMTTPVRVPWGNIPGRDALSAYVMEIVAHTWDLSEGLGRPLALDPELARFSLAAARVTLPDGSREGRPFEPALPAPEGADAYGRLAAWLGRRPLSSTA</sequence>
<dbReference type="NCBIfam" id="TIGR03083">
    <property type="entry name" value="maleylpyruvate isomerase family mycothiol-dependent enzyme"/>
    <property type="match status" value="1"/>
</dbReference>
<dbReference type="Pfam" id="PF11716">
    <property type="entry name" value="MDMPI_N"/>
    <property type="match status" value="1"/>
</dbReference>
<evidence type="ECO:0000313" key="4">
    <source>
        <dbReference type="Proteomes" id="UP000603227"/>
    </source>
</evidence>
<reference evidence="3" key="1">
    <citation type="journal article" date="2014" name="Int. J. Syst. Evol. Microbiol.">
        <title>Complete genome sequence of Corynebacterium casei LMG S-19264T (=DSM 44701T), isolated from a smear-ripened cheese.</title>
        <authorList>
            <consortium name="US DOE Joint Genome Institute (JGI-PGF)"/>
            <person name="Walter F."/>
            <person name="Albersmeier A."/>
            <person name="Kalinowski J."/>
            <person name="Ruckert C."/>
        </authorList>
    </citation>
    <scope>NUCLEOTIDE SEQUENCE</scope>
    <source>
        <strain evidence="3">CGMCC 4.7403</strain>
    </source>
</reference>
<feature type="domain" description="Mycothiol-dependent maleylpyruvate isomerase metal-binding" evidence="2">
    <location>
        <begin position="25"/>
        <end position="143"/>
    </location>
</feature>
<evidence type="ECO:0000313" key="3">
    <source>
        <dbReference type="EMBL" id="GHH86650.1"/>
    </source>
</evidence>
<comment type="caution">
    <text evidence="3">The sequence shown here is derived from an EMBL/GenBank/DDBJ whole genome shotgun (WGS) entry which is preliminary data.</text>
</comment>
<name>A0A919L6F8_9ACTN</name>
<reference evidence="3" key="2">
    <citation type="submission" date="2020-09" db="EMBL/GenBank/DDBJ databases">
        <authorList>
            <person name="Sun Q."/>
            <person name="Zhou Y."/>
        </authorList>
    </citation>
    <scope>NUCLEOTIDE SEQUENCE</scope>
    <source>
        <strain evidence="3">CGMCC 4.7403</strain>
    </source>
</reference>
<gene>
    <name evidence="3" type="ORF">GCM10017771_24480</name>
</gene>